<accession>A0A1H0T6W0</accession>
<evidence type="ECO:0000256" key="4">
    <source>
        <dbReference type="PROSITE-ProRule" id="PRU00169"/>
    </source>
</evidence>
<evidence type="ECO:0000256" key="1">
    <source>
        <dbReference type="ARBA" id="ARBA00018672"/>
    </source>
</evidence>
<dbReference type="SUPFAM" id="SSF52172">
    <property type="entry name" value="CheY-like"/>
    <property type="match status" value="1"/>
</dbReference>
<gene>
    <name evidence="6" type="ORF">H7E68_13625</name>
    <name evidence="7" type="ORF">SAMN04488529_10685</name>
</gene>
<dbReference type="OrthoDB" id="9790669at2"/>
<keyword evidence="2 4" id="KW-0597">Phosphoprotein</keyword>
<keyword evidence="8" id="KW-1185">Reference proteome</keyword>
<evidence type="ECO:0000256" key="2">
    <source>
        <dbReference type="ARBA" id="ARBA00022553"/>
    </source>
</evidence>
<dbReference type="Gene3D" id="3.40.50.2300">
    <property type="match status" value="1"/>
</dbReference>
<dbReference type="EMBL" id="JACKWY010000008">
    <property type="protein sequence ID" value="MBB6715745.1"/>
    <property type="molecule type" value="Genomic_DNA"/>
</dbReference>
<dbReference type="InterPro" id="IPR050595">
    <property type="entry name" value="Bact_response_regulator"/>
</dbReference>
<dbReference type="InterPro" id="IPR011006">
    <property type="entry name" value="CheY-like_superfamily"/>
</dbReference>
<evidence type="ECO:0000313" key="8">
    <source>
        <dbReference type="Proteomes" id="UP000198597"/>
    </source>
</evidence>
<dbReference type="RefSeq" id="WP_089969788.1">
    <property type="nucleotide sequence ID" value="NZ_FNJM01000006.1"/>
</dbReference>
<sequence length="185" mass="20546">MKTALVVDDTKNIRLLLSKCLENENYIVHAASNATEALELVSKHNFDIAFIDIKMPNISGTALLELLRSKGHTFPVIIMTAFGTIRNAVTTTQLGAKAYLQKPFTALTIRKTLLEVFPNDISSLETSSKDIIENNLSFNSLKLSLSDNPTNPSIYKEIGEVLITLGETEKGELFRDFSDKLNKLK</sequence>
<evidence type="ECO:0000313" key="9">
    <source>
        <dbReference type="Proteomes" id="UP000585258"/>
    </source>
</evidence>
<feature type="domain" description="Response regulatory" evidence="5">
    <location>
        <begin position="3"/>
        <end position="117"/>
    </location>
</feature>
<dbReference type="Pfam" id="PF00072">
    <property type="entry name" value="Response_reg"/>
    <property type="match status" value="1"/>
</dbReference>
<dbReference type="GO" id="GO:0000160">
    <property type="term" value="P:phosphorelay signal transduction system"/>
    <property type="evidence" value="ECO:0007669"/>
    <property type="project" value="InterPro"/>
</dbReference>
<dbReference type="STRING" id="94869.SAMN04488529_10685"/>
<dbReference type="Proteomes" id="UP000585258">
    <property type="component" value="Unassembled WGS sequence"/>
</dbReference>
<dbReference type="PANTHER" id="PTHR44591">
    <property type="entry name" value="STRESS RESPONSE REGULATOR PROTEIN 1"/>
    <property type="match status" value="1"/>
</dbReference>
<evidence type="ECO:0000313" key="6">
    <source>
        <dbReference type="EMBL" id="MBB6715745.1"/>
    </source>
</evidence>
<feature type="modified residue" description="4-aspartylphosphate" evidence="4">
    <location>
        <position position="52"/>
    </location>
</feature>
<dbReference type="PANTHER" id="PTHR44591:SF3">
    <property type="entry name" value="RESPONSE REGULATORY DOMAIN-CONTAINING PROTEIN"/>
    <property type="match status" value="1"/>
</dbReference>
<reference evidence="6 9" key="2">
    <citation type="submission" date="2020-08" db="EMBL/GenBank/DDBJ databases">
        <title>Clostridia isolated from Swiss meat.</title>
        <authorList>
            <person name="Wambui J."/>
            <person name="Stevens M.J.A."/>
            <person name="Stephan R."/>
        </authorList>
    </citation>
    <scope>NUCLEOTIDE SEQUENCE [LARGE SCALE GENOMIC DNA]</scope>
    <source>
        <strain evidence="6 9">CM001</strain>
    </source>
</reference>
<dbReference type="Proteomes" id="UP000198597">
    <property type="component" value="Unassembled WGS sequence"/>
</dbReference>
<evidence type="ECO:0000259" key="5">
    <source>
        <dbReference type="PROSITE" id="PS50110"/>
    </source>
</evidence>
<dbReference type="InterPro" id="IPR001789">
    <property type="entry name" value="Sig_transdc_resp-reg_receiver"/>
</dbReference>
<dbReference type="EMBL" id="FNJM01000006">
    <property type="protein sequence ID" value="SDP49470.1"/>
    <property type="molecule type" value="Genomic_DNA"/>
</dbReference>
<dbReference type="AlphaFoldDB" id="A0A1H0T6W0"/>
<proteinExistence type="predicted"/>
<protein>
    <recommendedName>
        <fullName evidence="1">Stage 0 sporulation protein A homolog</fullName>
    </recommendedName>
</protein>
<dbReference type="SMART" id="SM00448">
    <property type="entry name" value="REC"/>
    <property type="match status" value="1"/>
</dbReference>
<comment type="function">
    <text evidence="3">May play the central regulatory role in sporulation. It may be an element of the effector pathway responsible for the activation of sporulation genes in response to nutritional stress. Spo0A may act in concert with spo0H (a sigma factor) to control the expression of some genes that are critical to the sporulation process.</text>
</comment>
<name>A0A1H0T6W0_9CLOT</name>
<evidence type="ECO:0000313" key="7">
    <source>
        <dbReference type="EMBL" id="SDP49470.1"/>
    </source>
</evidence>
<organism evidence="7 8">
    <name type="scientific">Clostridium gasigenes</name>
    <dbReference type="NCBI Taxonomy" id="94869"/>
    <lineage>
        <taxon>Bacteria</taxon>
        <taxon>Bacillati</taxon>
        <taxon>Bacillota</taxon>
        <taxon>Clostridia</taxon>
        <taxon>Eubacteriales</taxon>
        <taxon>Clostridiaceae</taxon>
        <taxon>Clostridium</taxon>
    </lineage>
</organism>
<evidence type="ECO:0000256" key="3">
    <source>
        <dbReference type="ARBA" id="ARBA00024867"/>
    </source>
</evidence>
<dbReference type="PROSITE" id="PS50110">
    <property type="entry name" value="RESPONSE_REGULATORY"/>
    <property type="match status" value="1"/>
</dbReference>
<reference evidence="7 8" key="1">
    <citation type="submission" date="2016-10" db="EMBL/GenBank/DDBJ databases">
        <authorList>
            <person name="de Groot N.N."/>
        </authorList>
    </citation>
    <scope>NUCLEOTIDE SEQUENCE [LARGE SCALE GENOMIC DNA]</scope>
    <source>
        <strain evidence="7 8">DSM 12272</strain>
    </source>
</reference>